<dbReference type="SUPFAM" id="SSF103473">
    <property type="entry name" value="MFS general substrate transporter"/>
    <property type="match status" value="1"/>
</dbReference>
<feature type="transmembrane region" description="Helical" evidence="11">
    <location>
        <begin position="83"/>
        <end position="101"/>
    </location>
</feature>
<accession>A0A0H5RGT0</accession>
<keyword evidence="8 11" id="KW-0472">Membrane</keyword>
<sequence length="425" mass="44683">MASRVTPLRVAVASFIGTTVEFYDFLIYGTAAALVFPKLFFPQASPAAGVLLSFATFGVGFIARPLGGIVFGHFGDRLGRKRMLVYSLVGMGVSTVLIGLLPTYTQIGLPAPLLLTVLRLCQGFAVGGEWGGATLMAVEHAGPERRGFYGSFPQMGAPAGTAAATLAFFLASQLSDQQFLTWGWRLPFLFSAVLIAIGLVIRLKLTESPEFAAIREDSGISSMPVVKALRRHWRQIVLVAGAYLSQGVFAYICVAYLVSYATTAAGISRGSALFGVFIAALVAVVAYPLFGAWSDSVGRKRLFLLGVLLMGLSAFPAFALINTGDPVLFGLALVLVFGLAMAPAAGVTGALFSLVFDTDVRYSGMSIGYTLSQVLGSAFAPTVAAALYTSTHSSDAIAWYLIAVSAVSSISVSLLPSDRRAVAHA</sequence>
<keyword evidence="7 11" id="KW-1133">Transmembrane helix</keyword>
<feature type="transmembrane region" description="Helical" evidence="11">
    <location>
        <begin position="302"/>
        <end position="321"/>
    </location>
</feature>
<feature type="transmembrane region" description="Helical" evidence="11">
    <location>
        <begin position="12"/>
        <end position="36"/>
    </location>
</feature>
<dbReference type="Pfam" id="PF00083">
    <property type="entry name" value="Sugar_tr"/>
    <property type="match status" value="1"/>
</dbReference>
<evidence type="ECO:0000256" key="4">
    <source>
        <dbReference type="ARBA" id="ARBA00022475"/>
    </source>
</evidence>
<dbReference type="GO" id="GO:0015293">
    <property type="term" value="F:symporter activity"/>
    <property type="evidence" value="ECO:0007669"/>
    <property type="project" value="UniProtKB-KW"/>
</dbReference>
<dbReference type="InterPro" id="IPR036259">
    <property type="entry name" value="MFS_trans_sf"/>
</dbReference>
<dbReference type="FunFam" id="1.20.1250.20:FF:000001">
    <property type="entry name" value="Dicarboxylate MFS transporter"/>
    <property type="match status" value="1"/>
</dbReference>
<dbReference type="InterPro" id="IPR005828">
    <property type="entry name" value="MFS_sugar_transport-like"/>
</dbReference>
<comment type="similarity">
    <text evidence="2">Belongs to the major facilitator superfamily. Metabolite:H+ Symporter (MHS) family (TC 2.A.1.6) family.</text>
</comment>
<dbReference type="GO" id="GO:0005886">
    <property type="term" value="C:plasma membrane"/>
    <property type="evidence" value="ECO:0007669"/>
    <property type="project" value="UniProtKB-SubCell"/>
</dbReference>
<keyword evidence="4" id="KW-1003">Cell membrane</keyword>
<feature type="domain" description="Major facilitator superfamily (MFS) profile" evidence="12">
    <location>
        <begin position="10"/>
        <end position="420"/>
    </location>
</feature>
<protein>
    <recommendedName>
        <fullName evidence="10">Putative proline/betaine transporter</fullName>
    </recommendedName>
</protein>
<dbReference type="InterPro" id="IPR011701">
    <property type="entry name" value="MFS"/>
</dbReference>
<dbReference type="PANTHER" id="PTHR43045">
    <property type="entry name" value="SHIKIMATE TRANSPORTER"/>
    <property type="match status" value="1"/>
</dbReference>
<evidence type="ECO:0000256" key="11">
    <source>
        <dbReference type="SAM" id="Phobius"/>
    </source>
</evidence>
<comment type="subcellular location">
    <subcellularLocation>
        <location evidence="1">Cell membrane</location>
        <topology evidence="1">Multi-pass membrane protein</topology>
    </subcellularLocation>
</comment>
<name>A0A0H5RGT0_9MYCO</name>
<evidence type="ECO:0000256" key="10">
    <source>
        <dbReference type="ARBA" id="ARBA00039918"/>
    </source>
</evidence>
<evidence type="ECO:0000256" key="3">
    <source>
        <dbReference type="ARBA" id="ARBA00022448"/>
    </source>
</evidence>
<evidence type="ECO:0000313" key="13">
    <source>
        <dbReference type="EMBL" id="CRZ13223.1"/>
    </source>
</evidence>
<evidence type="ECO:0000259" key="12">
    <source>
        <dbReference type="PROSITE" id="PS50850"/>
    </source>
</evidence>
<keyword evidence="6" id="KW-0769">Symport</keyword>
<feature type="transmembrane region" description="Helical" evidence="11">
    <location>
        <begin position="396"/>
        <end position="415"/>
    </location>
</feature>
<dbReference type="EMBL" id="CWKH01000001">
    <property type="protein sequence ID" value="CRZ13223.1"/>
    <property type="molecule type" value="Genomic_DNA"/>
</dbReference>
<evidence type="ECO:0000256" key="1">
    <source>
        <dbReference type="ARBA" id="ARBA00004651"/>
    </source>
</evidence>
<feature type="transmembrane region" description="Helical" evidence="11">
    <location>
        <begin position="327"/>
        <end position="355"/>
    </location>
</feature>
<dbReference type="CDD" id="cd17369">
    <property type="entry name" value="MFS_ShiA_like"/>
    <property type="match status" value="1"/>
</dbReference>
<evidence type="ECO:0000313" key="14">
    <source>
        <dbReference type="Proteomes" id="UP000199147"/>
    </source>
</evidence>
<feature type="transmembrane region" description="Helical" evidence="11">
    <location>
        <begin position="107"/>
        <end position="127"/>
    </location>
</feature>
<dbReference type="AlphaFoldDB" id="A0A0H5RGT0"/>
<feature type="transmembrane region" description="Helical" evidence="11">
    <location>
        <begin position="182"/>
        <end position="201"/>
    </location>
</feature>
<evidence type="ECO:0000256" key="9">
    <source>
        <dbReference type="ARBA" id="ARBA00037295"/>
    </source>
</evidence>
<feature type="transmembrane region" description="Helical" evidence="11">
    <location>
        <begin position="236"/>
        <end position="258"/>
    </location>
</feature>
<keyword evidence="14" id="KW-1185">Reference proteome</keyword>
<dbReference type="OrthoDB" id="8953821at2"/>
<dbReference type="STRING" id="146018.BN2156_00053"/>
<proteinExistence type="inferred from homology"/>
<feature type="transmembrane region" description="Helical" evidence="11">
    <location>
        <begin position="148"/>
        <end position="170"/>
    </location>
</feature>
<organism evidence="13 14">
    <name type="scientific">Mycolicibacterium neworleansense</name>
    <dbReference type="NCBI Taxonomy" id="146018"/>
    <lineage>
        <taxon>Bacteria</taxon>
        <taxon>Bacillati</taxon>
        <taxon>Actinomycetota</taxon>
        <taxon>Actinomycetes</taxon>
        <taxon>Mycobacteriales</taxon>
        <taxon>Mycobacteriaceae</taxon>
        <taxon>Mycolicibacterium</taxon>
    </lineage>
</organism>
<evidence type="ECO:0000256" key="7">
    <source>
        <dbReference type="ARBA" id="ARBA00022989"/>
    </source>
</evidence>
<dbReference type="Pfam" id="PF07690">
    <property type="entry name" value="MFS_1"/>
    <property type="match status" value="1"/>
</dbReference>
<dbReference type="PROSITE" id="PS50850">
    <property type="entry name" value="MFS"/>
    <property type="match status" value="1"/>
</dbReference>
<dbReference type="Proteomes" id="UP000199147">
    <property type="component" value="Unassembled WGS sequence"/>
</dbReference>
<gene>
    <name evidence="13" type="ORF">BN2156_00053</name>
</gene>
<dbReference type="PANTHER" id="PTHR43045:SF1">
    <property type="entry name" value="SHIKIMATE TRANSPORTER"/>
    <property type="match status" value="1"/>
</dbReference>
<keyword evidence="3" id="KW-0813">Transport</keyword>
<keyword evidence="5 11" id="KW-0812">Transmembrane</keyword>
<evidence type="ECO:0000256" key="2">
    <source>
        <dbReference type="ARBA" id="ARBA00008240"/>
    </source>
</evidence>
<evidence type="ECO:0000256" key="8">
    <source>
        <dbReference type="ARBA" id="ARBA00023136"/>
    </source>
</evidence>
<evidence type="ECO:0000256" key="5">
    <source>
        <dbReference type="ARBA" id="ARBA00022692"/>
    </source>
</evidence>
<feature type="transmembrane region" description="Helical" evidence="11">
    <location>
        <begin position="48"/>
        <end position="71"/>
    </location>
</feature>
<dbReference type="InterPro" id="IPR020846">
    <property type="entry name" value="MFS_dom"/>
</dbReference>
<evidence type="ECO:0000256" key="6">
    <source>
        <dbReference type="ARBA" id="ARBA00022847"/>
    </source>
</evidence>
<feature type="transmembrane region" description="Helical" evidence="11">
    <location>
        <begin position="367"/>
        <end position="390"/>
    </location>
</feature>
<comment type="function">
    <text evidence="9">May be a proton symporter involved in the uptake of osmolytes such as proline and glycine betaine.</text>
</comment>
<feature type="transmembrane region" description="Helical" evidence="11">
    <location>
        <begin position="270"/>
        <end position="290"/>
    </location>
</feature>
<reference evidence="14" key="1">
    <citation type="submission" date="2015-07" db="EMBL/GenBank/DDBJ databases">
        <authorList>
            <person name="Urmite Genomes"/>
        </authorList>
    </citation>
    <scope>NUCLEOTIDE SEQUENCE [LARGE SCALE GENOMIC DNA]</scope>
    <source>
        <strain evidence="14">type strain: ATCC 49404</strain>
    </source>
</reference>
<dbReference type="RefSeq" id="WP_090509038.1">
    <property type="nucleotide sequence ID" value="NZ_CWKH01000001.1"/>
</dbReference>
<dbReference type="Gene3D" id="1.20.1250.20">
    <property type="entry name" value="MFS general substrate transporter like domains"/>
    <property type="match status" value="2"/>
</dbReference>